<organism evidence="6 7">
    <name type="scientific">Mycolicibacterium fluoranthenivorans</name>
    <dbReference type="NCBI Taxonomy" id="258505"/>
    <lineage>
        <taxon>Bacteria</taxon>
        <taxon>Bacillati</taxon>
        <taxon>Actinomycetota</taxon>
        <taxon>Actinomycetes</taxon>
        <taxon>Mycobacteriales</taxon>
        <taxon>Mycobacteriaceae</taxon>
        <taxon>Mycolicibacterium</taxon>
    </lineage>
</organism>
<keyword evidence="2" id="KW-0479">Metal-binding</keyword>
<evidence type="ECO:0000256" key="3">
    <source>
        <dbReference type="ARBA" id="ARBA00022801"/>
    </source>
</evidence>
<gene>
    <name evidence="6" type="ORF">HZU40_25600</name>
</gene>
<keyword evidence="4" id="KW-0862">Zinc</keyword>
<dbReference type="KEGG" id="mflu:HZU40_25600"/>
<dbReference type="AlphaFoldDB" id="A0A7G8PB18"/>
<keyword evidence="3" id="KW-0378">Hydrolase</keyword>
<evidence type="ECO:0000313" key="6">
    <source>
        <dbReference type="EMBL" id="QNJ91534.1"/>
    </source>
</evidence>
<evidence type="ECO:0000313" key="7">
    <source>
        <dbReference type="Proteomes" id="UP000515498"/>
    </source>
</evidence>
<proteinExistence type="inferred from homology"/>
<dbReference type="PANTHER" id="PTHR35005:SF1">
    <property type="entry name" value="2-AMINO-5-FORMYLAMINO-6-RIBOSYLAMINOPYRIMIDIN-4(3H)-ONE 5'-MONOPHOSPHATE DEFORMYLASE"/>
    <property type="match status" value="1"/>
</dbReference>
<accession>A0A7G8PB18</accession>
<reference evidence="6 7" key="1">
    <citation type="submission" date="2020-07" db="EMBL/GenBank/DDBJ databases">
        <title>Draft genome sequence of four isobutane-metabolizing strains capable of cometabolically degrading diverse ether contaminants.</title>
        <authorList>
            <person name="Chen W."/>
            <person name="Faulkner N."/>
            <person name="Smith C."/>
            <person name="Hyman M."/>
        </authorList>
    </citation>
    <scope>NUCLEOTIDE SEQUENCE [LARGE SCALE GENOMIC DNA]</scope>
    <source>
        <strain evidence="6 7">2A</strain>
    </source>
</reference>
<dbReference type="Pfam" id="PF02633">
    <property type="entry name" value="Creatininase"/>
    <property type="match status" value="1"/>
</dbReference>
<dbReference type="Proteomes" id="UP000515498">
    <property type="component" value="Chromosome"/>
</dbReference>
<evidence type="ECO:0000256" key="1">
    <source>
        <dbReference type="ARBA" id="ARBA00001947"/>
    </source>
</evidence>
<dbReference type="GO" id="GO:0009231">
    <property type="term" value="P:riboflavin biosynthetic process"/>
    <property type="evidence" value="ECO:0007669"/>
    <property type="project" value="TreeGrafter"/>
</dbReference>
<comment type="similarity">
    <text evidence="5">Belongs to the creatininase superfamily.</text>
</comment>
<dbReference type="SUPFAM" id="SSF102215">
    <property type="entry name" value="Creatininase"/>
    <property type="match status" value="1"/>
</dbReference>
<dbReference type="EMBL" id="CP059894">
    <property type="protein sequence ID" value="QNJ91534.1"/>
    <property type="molecule type" value="Genomic_DNA"/>
</dbReference>
<dbReference type="InterPro" id="IPR003785">
    <property type="entry name" value="Creatininase/forma_Hydrolase"/>
</dbReference>
<dbReference type="GO" id="GO:0046872">
    <property type="term" value="F:metal ion binding"/>
    <property type="evidence" value="ECO:0007669"/>
    <property type="project" value="UniProtKB-KW"/>
</dbReference>
<dbReference type="PANTHER" id="PTHR35005">
    <property type="entry name" value="3-DEHYDRO-SCYLLO-INOSOSE HYDROLASE"/>
    <property type="match status" value="1"/>
</dbReference>
<dbReference type="Gene3D" id="3.40.50.10310">
    <property type="entry name" value="Creatininase"/>
    <property type="match status" value="1"/>
</dbReference>
<dbReference type="InterPro" id="IPR024087">
    <property type="entry name" value="Creatininase-like_sf"/>
</dbReference>
<evidence type="ECO:0000256" key="4">
    <source>
        <dbReference type="ARBA" id="ARBA00022833"/>
    </source>
</evidence>
<evidence type="ECO:0000256" key="2">
    <source>
        <dbReference type="ARBA" id="ARBA00022723"/>
    </source>
</evidence>
<comment type="cofactor">
    <cofactor evidence="1">
        <name>Zn(2+)</name>
        <dbReference type="ChEBI" id="CHEBI:29105"/>
    </cofactor>
</comment>
<evidence type="ECO:0000256" key="5">
    <source>
        <dbReference type="ARBA" id="ARBA00024029"/>
    </source>
</evidence>
<sequence>MTMRWEELSSTQLAAAVAADPALVALVPVGATEQHGPHLPVGTDTVIATAVAEAAAGGDGAPAVVLPAIAYGASQFHGTELAGTVAFSGEDTAARAYQVARACLDSGVRRILFVNGHVGNAAPLWLACDRFRREHPAGRIGVLQWWDLTPEIAARATADAVDWHANAAETSIMLALRPELVHTDRFAEADDPDRTAGLVFRYSVAQVSANGVTGYPSRASKELGLELWRDIVTAARGVVAAARDEQPPLA</sequence>
<dbReference type="GO" id="GO:0016811">
    <property type="term" value="F:hydrolase activity, acting on carbon-nitrogen (but not peptide) bonds, in linear amides"/>
    <property type="evidence" value="ECO:0007669"/>
    <property type="project" value="TreeGrafter"/>
</dbReference>
<name>A0A7G8PB18_9MYCO</name>
<protein>
    <submittedName>
        <fullName evidence="6">Creatininase family protein</fullName>
    </submittedName>
</protein>